<protein>
    <submittedName>
        <fullName evidence="2">Uncharacterized protein</fullName>
    </submittedName>
</protein>
<sequence>MGKKILIQELNVMNESLKAFLALNQAVTLIHSNDNQSLELKQSATDLSQSIQLCTDEMRQSAVKLEQLLKNCYQDLDQAGEVWNSKAGILSIPKEEIWEQIAQISNVDVRIRNLRKKCKTEVIKELRESWKNRVTELKKQWFTEKNTGKPKQEAGLSDKDSLIKGLEKELIVQNRQIILAIKHNIQLLDKELYNFQINLLESHISYYQIKDKNNLLSKISDFRYKRNFLFYVKGNVSNPLIDLIKPSWDSFYKDSFLVVKKDQLDDFSITVLLFMESSLLPRLDECFDLALSTLMFHLTFYDDLLEKQNRYEQEMPQKWQAEKQSLDQLRSQIDKVQTEIDTILNSISTSEK</sequence>
<keyword evidence="3" id="KW-1185">Reference proteome</keyword>
<evidence type="ECO:0000313" key="2">
    <source>
        <dbReference type="EMBL" id="VXD17918.1"/>
    </source>
</evidence>
<proteinExistence type="predicted"/>
<comment type="caution">
    <text evidence="2">The sequence shown here is derived from an EMBL/GenBank/DDBJ whole genome shotgun (WGS) entry which is preliminary data.</text>
</comment>
<keyword evidence="1" id="KW-0175">Coiled coil</keyword>
<gene>
    <name evidence="2" type="ORF">PL9631_370082</name>
</gene>
<organism evidence="2 3">
    <name type="scientific">Planktothrix paucivesiculata PCC 9631</name>
    <dbReference type="NCBI Taxonomy" id="671071"/>
    <lineage>
        <taxon>Bacteria</taxon>
        <taxon>Bacillati</taxon>
        <taxon>Cyanobacteriota</taxon>
        <taxon>Cyanophyceae</taxon>
        <taxon>Oscillatoriophycideae</taxon>
        <taxon>Oscillatoriales</taxon>
        <taxon>Microcoleaceae</taxon>
        <taxon>Planktothrix</taxon>
    </lineage>
</organism>
<evidence type="ECO:0000313" key="3">
    <source>
        <dbReference type="Proteomes" id="UP000182190"/>
    </source>
</evidence>
<reference evidence="2" key="1">
    <citation type="submission" date="2019-10" db="EMBL/GenBank/DDBJ databases">
        <authorList>
            <consortium name="Genoscope - CEA"/>
            <person name="William W."/>
        </authorList>
    </citation>
    <scope>NUCLEOTIDE SEQUENCE [LARGE SCALE GENOMIC DNA]</scope>
    <source>
        <strain evidence="2">BBR_PRJEB10994</strain>
    </source>
</reference>
<dbReference type="AlphaFoldDB" id="A0A7Z9DY62"/>
<name>A0A7Z9DY62_9CYAN</name>
<dbReference type="Proteomes" id="UP000182190">
    <property type="component" value="Unassembled WGS sequence"/>
</dbReference>
<evidence type="ECO:0000256" key="1">
    <source>
        <dbReference type="SAM" id="Coils"/>
    </source>
</evidence>
<dbReference type="EMBL" id="CZCS02000176">
    <property type="protein sequence ID" value="VXD17918.1"/>
    <property type="molecule type" value="Genomic_DNA"/>
</dbReference>
<feature type="coiled-coil region" evidence="1">
    <location>
        <begin position="319"/>
        <end position="346"/>
    </location>
</feature>
<accession>A0A7Z9DY62</accession>